<dbReference type="Gene3D" id="1.20.1330.10">
    <property type="entry name" value="f41 fragment of flagellin, N-terminal domain"/>
    <property type="match status" value="1"/>
</dbReference>
<comment type="subcellular location">
    <subcellularLocation>
        <location evidence="4">Secreted</location>
    </subcellularLocation>
    <subcellularLocation>
        <location evidence="4">Bacterial flagellum</location>
    </subcellularLocation>
</comment>
<dbReference type="PANTHER" id="PTHR42792:SF2">
    <property type="entry name" value="FLAGELLIN"/>
    <property type="match status" value="1"/>
</dbReference>
<dbReference type="Gene3D" id="6.10.10.10">
    <property type="entry name" value="Flagellar export chaperone, C-terminal domain"/>
    <property type="match status" value="1"/>
</dbReference>
<dbReference type="EMBL" id="JAGSOJ010000007">
    <property type="protein sequence ID" value="MCM1992632.1"/>
    <property type="molecule type" value="Genomic_DNA"/>
</dbReference>
<protein>
    <recommendedName>
        <fullName evidence="2 4">Flagellin</fullName>
    </recommendedName>
</protein>
<comment type="caution">
    <text evidence="7">The sequence shown here is derived from an EMBL/GenBank/DDBJ whole genome shotgun (WGS) entry which is preliminary data.</text>
</comment>
<evidence type="ECO:0000259" key="5">
    <source>
        <dbReference type="Pfam" id="PF00669"/>
    </source>
</evidence>
<keyword evidence="8" id="KW-1185">Reference proteome</keyword>
<keyword evidence="7" id="KW-0969">Cilium</keyword>
<dbReference type="PANTHER" id="PTHR42792">
    <property type="entry name" value="FLAGELLIN"/>
    <property type="match status" value="1"/>
</dbReference>
<evidence type="ECO:0000313" key="8">
    <source>
        <dbReference type="Proteomes" id="UP001056429"/>
    </source>
</evidence>
<sequence>MRLNKNLASMNVYRNYIRTLDRYSSSIEKISSGKQLNKAKDNPNKLAQSERLRLQVRSLEMSSRNAQDAVSMIQSADGVLNSITDSLKRLRNLAVQGGTDTLSSDDKKNIDLEIDQILNGIQSMAGGNDFNGVNLIGDESIADNKNPKLIKVTIGGNIGETATLEAYNVTAKGLGLMDSDGKTLVDLNNTGDTLKKIDSAIETVLSVRVKSGAKQNRFESMYNNLIEIRDRNTEAESAIRDTDVAEESMKLAKNDILINASNSIMAQTNKFPREILRVLESVRGR</sequence>
<gene>
    <name evidence="7" type="ORF">KDK92_23195</name>
</gene>
<dbReference type="InterPro" id="IPR001492">
    <property type="entry name" value="Flagellin"/>
</dbReference>
<comment type="function">
    <text evidence="4">Flagellin is the subunit protein which polymerizes to form the filaments of bacterial flagella.</text>
</comment>
<organism evidence="7 8">
    <name type="scientific">Oceanirhabdus seepicola</name>
    <dbReference type="NCBI Taxonomy" id="2828781"/>
    <lineage>
        <taxon>Bacteria</taxon>
        <taxon>Bacillati</taxon>
        <taxon>Bacillota</taxon>
        <taxon>Clostridia</taxon>
        <taxon>Eubacteriales</taxon>
        <taxon>Clostridiaceae</taxon>
        <taxon>Oceanirhabdus</taxon>
    </lineage>
</organism>
<evidence type="ECO:0000256" key="3">
    <source>
        <dbReference type="ARBA" id="ARBA00023143"/>
    </source>
</evidence>
<proteinExistence type="inferred from homology"/>
<accession>A0A9J6PDU0</accession>
<evidence type="ECO:0000256" key="4">
    <source>
        <dbReference type="RuleBase" id="RU362073"/>
    </source>
</evidence>
<dbReference type="InterPro" id="IPR042187">
    <property type="entry name" value="Flagellin_C_sub2"/>
</dbReference>
<comment type="similarity">
    <text evidence="1 4">Belongs to the bacterial flagellin family.</text>
</comment>
<keyword evidence="3 4" id="KW-0975">Bacterial flagellum</keyword>
<dbReference type="GO" id="GO:0009288">
    <property type="term" value="C:bacterial-type flagellum"/>
    <property type="evidence" value="ECO:0007669"/>
    <property type="project" value="UniProtKB-SubCell"/>
</dbReference>
<dbReference type="PRINTS" id="PR00207">
    <property type="entry name" value="FLAGELLIN"/>
</dbReference>
<dbReference type="SUPFAM" id="SSF64518">
    <property type="entry name" value="Phase 1 flagellin"/>
    <property type="match status" value="1"/>
</dbReference>
<dbReference type="Pfam" id="PF00669">
    <property type="entry name" value="Flagellin_N"/>
    <property type="match status" value="1"/>
</dbReference>
<dbReference type="InterPro" id="IPR001029">
    <property type="entry name" value="Flagellin_N"/>
</dbReference>
<evidence type="ECO:0000259" key="6">
    <source>
        <dbReference type="Pfam" id="PF00700"/>
    </source>
</evidence>
<keyword evidence="4" id="KW-0964">Secreted</keyword>
<feature type="domain" description="Flagellin N-terminal" evidence="5">
    <location>
        <begin position="4"/>
        <end position="136"/>
    </location>
</feature>
<reference evidence="7" key="2">
    <citation type="submission" date="2021-04" db="EMBL/GenBank/DDBJ databases">
        <authorList>
            <person name="Dong X."/>
        </authorList>
    </citation>
    <scope>NUCLEOTIDE SEQUENCE</scope>
    <source>
        <strain evidence="7">ZWT</strain>
    </source>
</reference>
<dbReference type="Proteomes" id="UP001056429">
    <property type="component" value="Unassembled WGS sequence"/>
</dbReference>
<dbReference type="GO" id="GO:0005198">
    <property type="term" value="F:structural molecule activity"/>
    <property type="evidence" value="ECO:0007669"/>
    <property type="project" value="UniProtKB-UniRule"/>
</dbReference>
<dbReference type="GO" id="GO:0005576">
    <property type="term" value="C:extracellular region"/>
    <property type="evidence" value="ECO:0007669"/>
    <property type="project" value="UniProtKB-SubCell"/>
</dbReference>
<evidence type="ECO:0000256" key="1">
    <source>
        <dbReference type="ARBA" id="ARBA00005709"/>
    </source>
</evidence>
<dbReference type="InterPro" id="IPR046358">
    <property type="entry name" value="Flagellin_C"/>
</dbReference>
<evidence type="ECO:0000256" key="2">
    <source>
        <dbReference type="ARBA" id="ARBA00020110"/>
    </source>
</evidence>
<name>A0A9J6PDU0_9CLOT</name>
<reference evidence="7" key="1">
    <citation type="journal article" date="2021" name="mSystems">
        <title>Bacteria and Archaea Synergistically Convert Glycine Betaine to Biogenic Methane in the Formosa Cold Seep of the South China Sea.</title>
        <authorList>
            <person name="Li L."/>
            <person name="Zhang W."/>
            <person name="Zhang S."/>
            <person name="Song L."/>
            <person name="Sun Q."/>
            <person name="Zhang H."/>
            <person name="Xiang H."/>
            <person name="Dong X."/>
        </authorList>
    </citation>
    <scope>NUCLEOTIDE SEQUENCE</scope>
    <source>
        <strain evidence="7">ZWT</strain>
    </source>
</reference>
<keyword evidence="7" id="KW-0282">Flagellum</keyword>
<keyword evidence="7" id="KW-0966">Cell projection</keyword>
<feature type="domain" description="Flagellin C-terminal" evidence="6">
    <location>
        <begin position="194"/>
        <end position="279"/>
    </location>
</feature>
<dbReference type="RefSeq" id="WP_250861809.1">
    <property type="nucleotide sequence ID" value="NZ_JAGSOJ010000007.1"/>
</dbReference>
<dbReference type="Pfam" id="PF00700">
    <property type="entry name" value="Flagellin_C"/>
    <property type="match status" value="1"/>
</dbReference>
<evidence type="ECO:0000313" key="7">
    <source>
        <dbReference type="EMBL" id="MCM1992632.1"/>
    </source>
</evidence>
<dbReference type="AlphaFoldDB" id="A0A9J6PDU0"/>